<proteinExistence type="predicted"/>
<name>A0A6C0Y6B5_9GAMM</name>
<sequence>MTTEDKKYAPLSYVLLKEFSAEPFIAQVSVDAQTLILSNRVNLSQILAVDEVIETPLGSRTDWLTKYPLTYRALAKFITEVEGTDLKIENQALSERAADIKATDSLLQIRALHFLSTRHNAELIAAEKKVQESISVALIESAVLYALQNDDLICDLHSHFTTLYHKAQREEAETFSFDLTE</sequence>
<organism evidence="1 2">
    <name type="scientific">Acinetobacter indicus</name>
    <dbReference type="NCBI Taxonomy" id="756892"/>
    <lineage>
        <taxon>Bacteria</taxon>
        <taxon>Pseudomonadati</taxon>
        <taxon>Pseudomonadota</taxon>
        <taxon>Gammaproteobacteria</taxon>
        <taxon>Moraxellales</taxon>
        <taxon>Moraxellaceae</taxon>
        <taxon>Acinetobacter</taxon>
    </lineage>
</organism>
<protein>
    <submittedName>
        <fullName evidence="1">Uncharacterized protein</fullName>
    </submittedName>
</protein>
<evidence type="ECO:0000313" key="1">
    <source>
        <dbReference type="EMBL" id="QIC71689.1"/>
    </source>
</evidence>
<evidence type="ECO:0000313" key="2">
    <source>
        <dbReference type="Proteomes" id="UP000503440"/>
    </source>
</evidence>
<dbReference type="AlphaFoldDB" id="A0A6C0Y6B5"/>
<geneLocation type="plasmid" evidence="2">
    <name>pb18-1</name>
</geneLocation>
<reference evidence="1 2" key="1">
    <citation type="submission" date="2019-09" db="EMBL/GenBank/DDBJ databases">
        <title>Non-baumannii Acinetobacter spp. carrying blaNDM-1 isolated in China.</title>
        <authorList>
            <person name="Cui C."/>
            <person name="Chen C."/>
            <person name="Sun J."/>
            <person name="Liu Y."/>
        </authorList>
    </citation>
    <scope>NUCLEOTIDE SEQUENCE [LARGE SCALE GENOMIC DNA]</scope>
    <source>
        <strain evidence="1 2">B18</strain>
        <plasmid evidence="2">pb18-1</plasmid>
    </source>
</reference>
<dbReference type="RefSeq" id="WP_163146347.1">
    <property type="nucleotide sequence ID" value="NZ_CP044456.1"/>
</dbReference>
<dbReference type="EMBL" id="CP044456">
    <property type="protein sequence ID" value="QIC71689.1"/>
    <property type="molecule type" value="Genomic_DNA"/>
</dbReference>
<dbReference type="Proteomes" id="UP000503440">
    <property type="component" value="Plasmid pB18-1"/>
</dbReference>
<gene>
    <name evidence="1" type="ORF">FSC09_14940</name>
</gene>
<accession>A0A6C0Y6B5</accession>
<keyword evidence="1" id="KW-0614">Plasmid</keyword>